<dbReference type="EMBL" id="BK016274">
    <property type="protein sequence ID" value="DAG06536.1"/>
    <property type="molecule type" value="Genomic_DNA"/>
</dbReference>
<dbReference type="Pfam" id="PF25622">
    <property type="entry name" value="Phi29_MCP"/>
    <property type="match status" value="1"/>
</dbReference>
<protein>
    <submittedName>
        <fullName evidence="1">Head protein</fullName>
    </submittedName>
</protein>
<evidence type="ECO:0000313" key="1">
    <source>
        <dbReference type="EMBL" id="DAG06536.1"/>
    </source>
</evidence>
<name>A0A8S5VIM4_9CAUD</name>
<accession>A0A8S5VIM4</accession>
<proteinExistence type="predicted"/>
<sequence length="480" mass="53203">MATKTIKTLNATNAQILNAIRTDASFAYQQRIPAATQGDITDTVNNLLEYRPMMNEFIDALVNRIGDVVIKSKVWTNPLAQFKRGMMQYGETIEELATTLLEAKRYDPNKCYDDVFACNPPDVMSNFHSINRQDFYELTINDMLLRRAFLTDYGLQDLVGRLMETPYTSDYWDEYLIMRNLFAEYARIDGFYKVQVPDASAASTRSEKQDDAMAITEAVRSMAGKMRFLSGQYNVAGVPTFTNPDELVLFATPEFIAMLDVNVIAFAFNASSADINVRTVPVDDFGIDGCQAILCDRDFFMCADTLIDFESIRNPKGISWNYWLHHHGIYSVSRFVNAVMFTTEAGTSVAVPAIKATGVTLDYAEVDGVKPAFAKRGEKTRLIATVQGTVTPETEGYEVPQGCTFAITANNTGVESGGVRLKMGTFVDAEGVLHVDADEVAENVTVTATSTYIDPAVAMGEQVYRHKDLVVGIDKAYVAS</sequence>
<organism evidence="1">
    <name type="scientific">Podoviridae sp. ct9H612</name>
    <dbReference type="NCBI Taxonomy" id="2825226"/>
    <lineage>
        <taxon>Viruses</taxon>
        <taxon>Duplodnaviria</taxon>
        <taxon>Heunggongvirae</taxon>
        <taxon>Uroviricota</taxon>
        <taxon>Caudoviricetes</taxon>
    </lineage>
</organism>
<reference evidence="1" key="1">
    <citation type="journal article" date="2021" name="Proc. Natl. Acad. Sci. U.S.A.">
        <title>A Catalog of Tens of Thousands of Viruses from Human Metagenomes Reveals Hidden Associations with Chronic Diseases.</title>
        <authorList>
            <person name="Tisza M.J."/>
            <person name="Buck C.B."/>
        </authorList>
    </citation>
    <scope>NUCLEOTIDE SEQUENCE</scope>
    <source>
        <strain evidence="1">Ct9H612</strain>
    </source>
</reference>